<feature type="transmembrane region" description="Helical" evidence="1">
    <location>
        <begin position="62"/>
        <end position="81"/>
    </location>
</feature>
<protein>
    <submittedName>
        <fullName evidence="2">Uncharacterized protein</fullName>
    </submittedName>
</protein>
<keyword evidence="1" id="KW-1133">Transmembrane helix</keyword>
<organism evidence="2">
    <name type="scientific">mine drainage metagenome</name>
    <dbReference type="NCBI Taxonomy" id="410659"/>
    <lineage>
        <taxon>unclassified sequences</taxon>
        <taxon>metagenomes</taxon>
        <taxon>ecological metagenomes</taxon>
    </lineage>
</organism>
<proteinExistence type="predicted"/>
<reference evidence="2" key="1">
    <citation type="submission" date="2016-10" db="EMBL/GenBank/DDBJ databases">
        <title>Sequence of Gallionella enrichment culture.</title>
        <authorList>
            <person name="Poehlein A."/>
            <person name="Muehling M."/>
            <person name="Daniel R."/>
        </authorList>
    </citation>
    <scope>NUCLEOTIDE SEQUENCE</scope>
</reference>
<feature type="transmembrane region" description="Helical" evidence="1">
    <location>
        <begin position="27"/>
        <end position="50"/>
    </location>
</feature>
<evidence type="ECO:0000313" key="2">
    <source>
        <dbReference type="EMBL" id="OIR00175.1"/>
    </source>
</evidence>
<name>A0A1J5RW49_9ZZZZ</name>
<dbReference type="EMBL" id="MLJW01000098">
    <property type="protein sequence ID" value="OIR00175.1"/>
    <property type="molecule type" value="Genomic_DNA"/>
</dbReference>
<accession>A0A1J5RW49</accession>
<keyword evidence="1" id="KW-0812">Transmembrane</keyword>
<keyword evidence="1" id="KW-0472">Membrane</keyword>
<gene>
    <name evidence="2" type="ORF">GALL_178210</name>
</gene>
<comment type="caution">
    <text evidence="2">The sequence shown here is derived from an EMBL/GenBank/DDBJ whole genome shotgun (WGS) entry which is preliminary data.</text>
</comment>
<evidence type="ECO:0000256" key="1">
    <source>
        <dbReference type="SAM" id="Phobius"/>
    </source>
</evidence>
<sequence>MLTEKEEQFVRYWAEKRSLPKKDFKEFVKGLSTGLLIGIGIILLLITGWYQRANMDANSKSSPVIIILVLLIIAVFMGFLYQNYRWEANEQQYLELLHKKKKAEKESQQMQDNSSPHKN</sequence>
<dbReference type="AlphaFoldDB" id="A0A1J5RW49"/>